<dbReference type="OrthoDB" id="1100079at2"/>
<evidence type="ECO:0000256" key="3">
    <source>
        <dbReference type="ARBA" id="ARBA00022729"/>
    </source>
</evidence>
<comment type="subcellular location">
    <subcellularLocation>
        <location evidence="1">Cell outer membrane</location>
    </subcellularLocation>
</comment>
<evidence type="ECO:0000313" key="8">
    <source>
        <dbReference type="EMBL" id="RXQ90959.1"/>
    </source>
</evidence>
<dbReference type="Pfam" id="PF14322">
    <property type="entry name" value="SusD-like_3"/>
    <property type="match status" value="1"/>
</dbReference>
<proteinExistence type="inferred from homology"/>
<dbReference type="PROSITE" id="PS51257">
    <property type="entry name" value="PROKAR_LIPOPROTEIN"/>
    <property type="match status" value="1"/>
</dbReference>
<feature type="domain" description="SusD-like N-terminal" evidence="7">
    <location>
        <begin position="24"/>
        <end position="229"/>
    </location>
</feature>
<evidence type="ECO:0000256" key="4">
    <source>
        <dbReference type="ARBA" id="ARBA00023136"/>
    </source>
</evidence>
<dbReference type="Gene3D" id="1.25.40.390">
    <property type="match status" value="1"/>
</dbReference>
<dbReference type="GO" id="GO:0009279">
    <property type="term" value="C:cell outer membrane"/>
    <property type="evidence" value="ECO:0007669"/>
    <property type="project" value="UniProtKB-SubCell"/>
</dbReference>
<name>A0A4V1MZW7_9BACT</name>
<dbReference type="RefSeq" id="WP_129255060.1">
    <property type="nucleotide sequence ID" value="NZ_SAXA01000012.1"/>
</dbReference>
<comment type="caution">
    <text evidence="8">The sequence shown here is derived from an EMBL/GenBank/DDBJ whole genome shotgun (WGS) entry which is preliminary data.</text>
</comment>
<dbReference type="AlphaFoldDB" id="A0A4V1MZW7"/>
<sequence>MKYIKKILFVSVLYLSLTSCEHLLDIDPVNSMVPTTVSDFEQVLLSGYIDSEFFMRTELSTDNVELNFNSSSELSDDYSLWFTWAESHQADGEIEDRIWGELYRSIYNANSVIDELDLLEVLPEEEELLEIVKGEAHAVRALAYFYLANFYAEPYSKEKESMVCVPLITTANNLTTRIQNNTRESIGVIWKLIVSDLELSSNLLFGKPFESKFRFNYYSVEALKSRVHLFMGEYDKAISSADAVIDKYKLWDMNKMPEYAENKEETIGSLINYKNGFINTDYNKEILFYWCSNGGSAGARANIFYYSEAIQKPSDELIDSYYMLKDASNPESDTILDYRKYIYLVNVDKTDPKWKEKGTKTYKMYASQGDNVTAYIGLKLGEVILNRAEAYARKGLKTEALDDVKLLMKNRILDADFPVYEDLINAEEDVLGRVLLERRKETAFDGGLRWLDIRRLVDRRTELVHTDKEQNKYVLKVDDPRYVLQIPRSEQKFSPNMELNPR</sequence>
<dbReference type="InterPro" id="IPR012944">
    <property type="entry name" value="SusD_RagB_dom"/>
</dbReference>
<keyword evidence="9" id="KW-1185">Reference proteome</keyword>
<feature type="domain" description="RagB/SusD" evidence="6">
    <location>
        <begin position="272"/>
        <end position="495"/>
    </location>
</feature>
<evidence type="ECO:0000259" key="6">
    <source>
        <dbReference type="Pfam" id="PF07980"/>
    </source>
</evidence>
<keyword evidence="3" id="KW-0732">Signal</keyword>
<dbReference type="EMBL" id="SAXA01000012">
    <property type="protein sequence ID" value="RXQ90959.1"/>
    <property type="molecule type" value="Genomic_DNA"/>
</dbReference>
<dbReference type="SUPFAM" id="SSF48452">
    <property type="entry name" value="TPR-like"/>
    <property type="match status" value="1"/>
</dbReference>
<dbReference type="InterPro" id="IPR033985">
    <property type="entry name" value="SusD-like_N"/>
</dbReference>
<accession>A0A4V1MZW7</accession>
<dbReference type="InterPro" id="IPR011990">
    <property type="entry name" value="TPR-like_helical_dom_sf"/>
</dbReference>
<gene>
    <name evidence="8" type="ORF">EO244_12710</name>
</gene>
<comment type="similarity">
    <text evidence="2">Belongs to the SusD family.</text>
</comment>
<dbReference type="Proteomes" id="UP000289703">
    <property type="component" value="Unassembled WGS sequence"/>
</dbReference>
<evidence type="ECO:0000313" key="9">
    <source>
        <dbReference type="Proteomes" id="UP000289703"/>
    </source>
</evidence>
<organism evidence="8 9">
    <name type="scientific">Ancylomarina salipaludis</name>
    <dbReference type="NCBI Taxonomy" id="2501299"/>
    <lineage>
        <taxon>Bacteria</taxon>
        <taxon>Pseudomonadati</taxon>
        <taxon>Bacteroidota</taxon>
        <taxon>Bacteroidia</taxon>
        <taxon>Marinilabiliales</taxon>
        <taxon>Marinifilaceae</taxon>
        <taxon>Ancylomarina</taxon>
    </lineage>
</organism>
<evidence type="ECO:0000256" key="5">
    <source>
        <dbReference type="ARBA" id="ARBA00023237"/>
    </source>
</evidence>
<protein>
    <submittedName>
        <fullName evidence="8">RagB/SusD family nutrient uptake outer membrane protein</fullName>
    </submittedName>
</protein>
<evidence type="ECO:0000256" key="2">
    <source>
        <dbReference type="ARBA" id="ARBA00006275"/>
    </source>
</evidence>
<keyword evidence="5" id="KW-0998">Cell outer membrane</keyword>
<keyword evidence="4" id="KW-0472">Membrane</keyword>
<dbReference type="Pfam" id="PF07980">
    <property type="entry name" value="SusD_RagB"/>
    <property type="match status" value="1"/>
</dbReference>
<evidence type="ECO:0000256" key="1">
    <source>
        <dbReference type="ARBA" id="ARBA00004442"/>
    </source>
</evidence>
<evidence type="ECO:0000259" key="7">
    <source>
        <dbReference type="Pfam" id="PF14322"/>
    </source>
</evidence>
<reference evidence="8 9" key="1">
    <citation type="submission" date="2019-01" db="EMBL/GenBank/DDBJ databases">
        <title>Ancylomarina salipaludis sp. nov., isolated from a salt marsh.</title>
        <authorList>
            <person name="Yoon J.-H."/>
        </authorList>
    </citation>
    <scope>NUCLEOTIDE SEQUENCE [LARGE SCALE GENOMIC DNA]</scope>
    <source>
        <strain evidence="8 9">SHSM-M15</strain>
    </source>
</reference>